<evidence type="ECO:0000259" key="7">
    <source>
        <dbReference type="Pfam" id="PF25826"/>
    </source>
</evidence>
<feature type="domain" description="DUF7952" evidence="7">
    <location>
        <begin position="165"/>
        <end position="295"/>
    </location>
</feature>
<gene>
    <name evidence="8" type="ORF">GIB67_015181</name>
</gene>
<feature type="domain" description="DUF7650" evidence="6">
    <location>
        <begin position="332"/>
        <end position="419"/>
    </location>
</feature>
<keyword evidence="3" id="KW-0804">Transcription</keyword>
<evidence type="ECO:0008006" key="10">
    <source>
        <dbReference type="Google" id="ProtNLM"/>
    </source>
</evidence>
<evidence type="ECO:0000256" key="1">
    <source>
        <dbReference type="ARBA" id="ARBA00004123"/>
    </source>
</evidence>
<feature type="region of interest" description="Disordered" evidence="5">
    <location>
        <begin position="624"/>
        <end position="656"/>
    </location>
</feature>
<dbReference type="GO" id="GO:0003714">
    <property type="term" value="F:transcription corepressor activity"/>
    <property type="evidence" value="ECO:0007669"/>
    <property type="project" value="TreeGrafter"/>
</dbReference>
<keyword evidence="4" id="KW-0539">Nucleus</keyword>
<dbReference type="Pfam" id="PF25826">
    <property type="entry name" value="DUF7952"/>
    <property type="match status" value="1"/>
</dbReference>
<keyword evidence="9" id="KW-1185">Reference proteome</keyword>
<accession>A0A7J7LJ48</accession>
<dbReference type="Proteomes" id="UP000541444">
    <property type="component" value="Unassembled WGS sequence"/>
</dbReference>
<dbReference type="AlphaFoldDB" id="A0A7J7LJ48"/>
<protein>
    <recommendedName>
        <fullName evidence="10">SANT domain-containing protein</fullName>
    </recommendedName>
</protein>
<dbReference type="EMBL" id="JACGCM010002249">
    <property type="protein sequence ID" value="KAF6142695.1"/>
    <property type="molecule type" value="Genomic_DNA"/>
</dbReference>
<evidence type="ECO:0000256" key="5">
    <source>
        <dbReference type="SAM" id="MobiDB-lite"/>
    </source>
</evidence>
<organism evidence="8 9">
    <name type="scientific">Kingdonia uniflora</name>
    <dbReference type="NCBI Taxonomy" id="39325"/>
    <lineage>
        <taxon>Eukaryota</taxon>
        <taxon>Viridiplantae</taxon>
        <taxon>Streptophyta</taxon>
        <taxon>Embryophyta</taxon>
        <taxon>Tracheophyta</taxon>
        <taxon>Spermatophyta</taxon>
        <taxon>Magnoliopsida</taxon>
        <taxon>Ranunculales</taxon>
        <taxon>Circaeasteraceae</taxon>
        <taxon>Kingdonia</taxon>
    </lineage>
</organism>
<keyword evidence="2" id="KW-0805">Transcription regulation</keyword>
<evidence type="ECO:0000259" key="6">
    <source>
        <dbReference type="Pfam" id="PF24662"/>
    </source>
</evidence>
<name>A0A7J7LJ48_9MAGN</name>
<dbReference type="OrthoDB" id="1634742at2759"/>
<dbReference type="PANTHER" id="PTHR13859:SF11">
    <property type="entry name" value="GRUNGE, ISOFORM J"/>
    <property type="match status" value="1"/>
</dbReference>
<dbReference type="SUPFAM" id="SSF46689">
    <property type="entry name" value="Homeodomain-like"/>
    <property type="match status" value="1"/>
</dbReference>
<dbReference type="InterPro" id="IPR057712">
    <property type="entry name" value="DUF7952"/>
</dbReference>
<evidence type="ECO:0000256" key="4">
    <source>
        <dbReference type="ARBA" id="ARBA00023242"/>
    </source>
</evidence>
<evidence type="ECO:0000256" key="3">
    <source>
        <dbReference type="ARBA" id="ARBA00023163"/>
    </source>
</evidence>
<sequence length="819" mass="92176">MISVAHVTIKSSIKLSLSHTHRENDFVVLLFFLSLGSLRLPFSPLKPSLDFLVQILLFLINQMSSVEEDPYRFSNIENTSPDQLTSLDSSDVSDIMEDQQVLPRIGDEYQVEIPPLITELGLQLAKELNKDEVMVDVADSFPMGLPIPIMWVKDYALPGSLGKYWSDIEQESFLLGLYIFGKNLVQVKRFIGSKDIGDILYHYYGSFYRSEGHHRWSGCQKLKTTKCIYGERIFTGRSQQVLLSRLLPPLSEECQKSLQEVSKTFGEGEISLEEYVLTLKATVGISSLIEAVGVGKGKQDLTGIIVDSAKAVQVRSRLKIPVGKECSSLTYEDIIKFISGDVRLSKARSNDMFWEAVWPRLLAKDWHSEQPKNHSYAYPKHSLVFLIPGIEKFSRRRLVKGNDYFDSVTEVLNKVASNPRLIELGNEEYKVTEENGWGTESKLNKYVDHSKDQRRSYLQPRTSNRNSDLMSFTIIDTSLDPEEETNTVRTLRSLPVETATNRSAPTSLSRETDGFGEEPVGELDTSNMLLNDEVDTIISNPSERMDEAFLPDCMVDVLKNEMPVGPDLTTAEVDNNKDQDYASISENHPAKIITCQFKRRAKPSSLNYLSPSTKRRRLTACHAESSGTTNHYSPDANENIFSEVGPSHDKVSTGSSQSNADEIIEGQPQPRTLIDLNLPHVPLDYETYESLITEVADESSFLPEPTQQLLPGDFEPAIDMASGENHSVNMARRQGTRNRPLTAKALEALACEFLVPKPKRRRRGKGAMPLESSLERPFRRRRGRVGTATVEIVDSNVEERLNEECSSNFNWVASPRSLD</sequence>
<evidence type="ECO:0000313" key="8">
    <source>
        <dbReference type="EMBL" id="KAF6142695.1"/>
    </source>
</evidence>
<comment type="caution">
    <text evidence="8">The sequence shown here is derived from an EMBL/GenBank/DDBJ whole genome shotgun (WGS) entry which is preliminary data.</text>
</comment>
<dbReference type="InterPro" id="IPR056067">
    <property type="entry name" value="DUF7650"/>
</dbReference>
<feature type="compositionally biased region" description="Polar residues" evidence="5">
    <location>
        <begin position="498"/>
        <end position="509"/>
    </location>
</feature>
<dbReference type="GO" id="GO:0005634">
    <property type="term" value="C:nucleus"/>
    <property type="evidence" value="ECO:0007669"/>
    <property type="project" value="UniProtKB-SubCell"/>
</dbReference>
<reference evidence="8 9" key="1">
    <citation type="journal article" date="2020" name="IScience">
        <title>Genome Sequencing of the Endangered Kingdonia uniflora (Circaeasteraceae, Ranunculales) Reveals Potential Mechanisms of Evolutionary Specialization.</title>
        <authorList>
            <person name="Sun Y."/>
            <person name="Deng T."/>
            <person name="Zhang A."/>
            <person name="Moore M.J."/>
            <person name="Landis J.B."/>
            <person name="Lin N."/>
            <person name="Zhang H."/>
            <person name="Zhang X."/>
            <person name="Huang J."/>
            <person name="Zhang X."/>
            <person name="Sun H."/>
            <person name="Wang H."/>
        </authorList>
    </citation>
    <scope>NUCLEOTIDE SEQUENCE [LARGE SCALE GENOMIC DNA]</scope>
    <source>
        <strain evidence="8">TB1705</strain>
        <tissue evidence="8">Leaf</tissue>
    </source>
</reference>
<dbReference type="PANTHER" id="PTHR13859">
    <property type="entry name" value="ATROPHIN-RELATED"/>
    <property type="match status" value="1"/>
</dbReference>
<comment type="subcellular location">
    <subcellularLocation>
        <location evidence="1">Nucleus</location>
    </subcellularLocation>
</comment>
<proteinExistence type="predicted"/>
<dbReference type="InterPro" id="IPR009057">
    <property type="entry name" value="Homeodomain-like_sf"/>
</dbReference>
<feature type="region of interest" description="Disordered" evidence="5">
    <location>
        <begin position="494"/>
        <end position="523"/>
    </location>
</feature>
<dbReference type="Pfam" id="PF24662">
    <property type="entry name" value="DUF7650"/>
    <property type="match status" value="1"/>
</dbReference>
<evidence type="ECO:0000313" key="9">
    <source>
        <dbReference type="Proteomes" id="UP000541444"/>
    </source>
</evidence>
<evidence type="ECO:0000256" key="2">
    <source>
        <dbReference type="ARBA" id="ARBA00023015"/>
    </source>
</evidence>